<name>A0A839QY09_9MICO</name>
<keyword evidence="5 6" id="KW-0456">Lyase</keyword>
<reference evidence="9 10" key="1">
    <citation type="submission" date="2020-08" db="EMBL/GenBank/DDBJ databases">
        <title>Sequencing the genomes of 1000 actinobacteria strains.</title>
        <authorList>
            <person name="Klenk H.-P."/>
        </authorList>
    </citation>
    <scope>NUCLEOTIDE SEQUENCE [LARGE SCALE GENOMIC DNA]</scope>
    <source>
        <strain evidence="9 10">DSM 23040</strain>
    </source>
</reference>
<keyword evidence="2 6" id="KW-0067">ATP-binding</keyword>
<dbReference type="InterPro" id="IPR029056">
    <property type="entry name" value="Ribokinase-like"/>
</dbReference>
<comment type="similarity">
    <text evidence="6">Belongs to the NnrD/CARKD family.</text>
</comment>
<keyword evidence="1 6" id="KW-0547">Nucleotide-binding</keyword>
<feature type="compositionally biased region" description="Low complexity" evidence="7">
    <location>
        <begin position="344"/>
        <end position="354"/>
    </location>
</feature>
<evidence type="ECO:0000313" key="9">
    <source>
        <dbReference type="EMBL" id="MBB3023699.1"/>
    </source>
</evidence>
<protein>
    <recommendedName>
        <fullName evidence="6">ADP-dependent (S)-NAD(P)H-hydrate dehydratase</fullName>
        <ecNumber evidence="6">4.2.1.136</ecNumber>
    </recommendedName>
    <alternativeName>
        <fullName evidence="6">ADP-dependent NAD(P)HX dehydratase</fullName>
    </alternativeName>
</protein>
<evidence type="ECO:0000313" key="10">
    <source>
        <dbReference type="Proteomes" id="UP000568050"/>
    </source>
</evidence>
<evidence type="ECO:0000256" key="6">
    <source>
        <dbReference type="HAMAP-Rule" id="MF_01965"/>
    </source>
</evidence>
<proteinExistence type="inferred from homology"/>
<evidence type="ECO:0000256" key="4">
    <source>
        <dbReference type="ARBA" id="ARBA00023027"/>
    </source>
</evidence>
<dbReference type="Proteomes" id="UP000568050">
    <property type="component" value="Unassembled WGS sequence"/>
</dbReference>
<keyword evidence="10" id="KW-1185">Reference proteome</keyword>
<feature type="binding site" evidence="6">
    <location>
        <position position="287"/>
    </location>
    <ligand>
        <name>AMP</name>
        <dbReference type="ChEBI" id="CHEBI:456215"/>
    </ligand>
</feature>
<evidence type="ECO:0000256" key="2">
    <source>
        <dbReference type="ARBA" id="ARBA00022840"/>
    </source>
</evidence>
<dbReference type="Gene3D" id="3.40.1190.20">
    <property type="match status" value="1"/>
</dbReference>
<comment type="catalytic activity">
    <reaction evidence="6">
        <text>(6S)-NADPHX + ADP = AMP + phosphate + NADPH + H(+)</text>
        <dbReference type="Rhea" id="RHEA:32235"/>
        <dbReference type="ChEBI" id="CHEBI:15378"/>
        <dbReference type="ChEBI" id="CHEBI:43474"/>
        <dbReference type="ChEBI" id="CHEBI:57783"/>
        <dbReference type="ChEBI" id="CHEBI:64076"/>
        <dbReference type="ChEBI" id="CHEBI:456215"/>
        <dbReference type="ChEBI" id="CHEBI:456216"/>
        <dbReference type="EC" id="4.2.1.136"/>
    </reaction>
</comment>
<dbReference type="EMBL" id="JACHWP010000010">
    <property type="protein sequence ID" value="MBB3023699.1"/>
    <property type="molecule type" value="Genomic_DNA"/>
</dbReference>
<accession>A0A839QY09</accession>
<feature type="binding site" evidence="6">
    <location>
        <position position="45"/>
    </location>
    <ligand>
        <name>(6S)-NADPHX</name>
        <dbReference type="ChEBI" id="CHEBI:64076"/>
    </ligand>
</feature>
<keyword evidence="4 6" id="KW-0520">NAD</keyword>
<feature type="region of interest" description="Disordered" evidence="7">
    <location>
        <begin position="344"/>
        <end position="367"/>
    </location>
</feature>
<evidence type="ECO:0000256" key="7">
    <source>
        <dbReference type="SAM" id="MobiDB-lite"/>
    </source>
</evidence>
<dbReference type="PANTHER" id="PTHR12592">
    <property type="entry name" value="ATP-DEPENDENT (S)-NAD(P)H-HYDRATE DEHYDRATASE FAMILY MEMBER"/>
    <property type="match status" value="1"/>
</dbReference>
<dbReference type="GO" id="GO:0005524">
    <property type="term" value="F:ATP binding"/>
    <property type="evidence" value="ECO:0007669"/>
    <property type="project" value="UniProtKB-KW"/>
</dbReference>
<dbReference type="SUPFAM" id="SSF53613">
    <property type="entry name" value="Ribokinase-like"/>
    <property type="match status" value="1"/>
</dbReference>
<feature type="binding site" evidence="6">
    <location>
        <position position="288"/>
    </location>
    <ligand>
        <name>(6S)-NADPHX</name>
        <dbReference type="ChEBI" id="CHEBI:64076"/>
    </ligand>
</feature>
<feature type="domain" description="YjeF C-terminal" evidence="8">
    <location>
        <begin position="10"/>
        <end position="388"/>
    </location>
</feature>
<dbReference type="EC" id="4.2.1.136" evidence="6"/>
<gene>
    <name evidence="6" type="primary">nnrD</name>
    <name evidence="9" type="ORF">FHX50_002000</name>
</gene>
<dbReference type="HAMAP" id="MF_01965">
    <property type="entry name" value="NADHX_dehydratase"/>
    <property type="match status" value="1"/>
</dbReference>
<evidence type="ECO:0000259" key="8">
    <source>
        <dbReference type="PROSITE" id="PS51383"/>
    </source>
</evidence>
<feature type="region of interest" description="Disordered" evidence="7">
    <location>
        <begin position="193"/>
        <end position="221"/>
    </location>
</feature>
<dbReference type="PANTHER" id="PTHR12592:SF0">
    <property type="entry name" value="ATP-DEPENDENT (S)-NAD(P)H-HYDRATE DEHYDRATASE"/>
    <property type="match status" value="1"/>
</dbReference>
<dbReference type="GO" id="GO:0110051">
    <property type="term" value="P:metabolite repair"/>
    <property type="evidence" value="ECO:0007669"/>
    <property type="project" value="TreeGrafter"/>
</dbReference>
<dbReference type="CDD" id="cd01171">
    <property type="entry name" value="YXKO-related"/>
    <property type="match status" value="1"/>
</dbReference>
<evidence type="ECO:0000256" key="3">
    <source>
        <dbReference type="ARBA" id="ARBA00022857"/>
    </source>
</evidence>
<comment type="function">
    <text evidence="6">Catalyzes the dehydration of the S-form of NAD(P)HX at the expense of ADP, which is converted to AMP. Together with NAD(P)HX epimerase, which catalyzes the epimerization of the S- and R-forms, the enzyme allows the repair of both epimers of NAD(P)HX, a damaged form of NAD(P)H that is a result of enzymatic or heat-dependent hydration.</text>
</comment>
<dbReference type="GO" id="GO:0052856">
    <property type="term" value="F:NAD(P)HX epimerase activity"/>
    <property type="evidence" value="ECO:0007669"/>
    <property type="project" value="TreeGrafter"/>
</dbReference>
<feature type="binding site" evidence="6">
    <location>
        <position position="104"/>
    </location>
    <ligand>
        <name>(6S)-NADPHX</name>
        <dbReference type="ChEBI" id="CHEBI:64076"/>
    </ligand>
</feature>
<comment type="caution">
    <text evidence="9">The sequence shown here is derived from an EMBL/GenBank/DDBJ whole genome shotgun (WGS) entry which is preliminary data.</text>
</comment>
<feature type="binding site" evidence="6">
    <location>
        <position position="165"/>
    </location>
    <ligand>
        <name>(6S)-NADPHX</name>
        <dbReference type="ChEBI" id="CHEBI:64076"/>
    </ligand>
</feature>
<comment type="catalytic activity">
    <reaction evidence="6">
        <text>(6S)-NADHX + ADP = AMP + phosphate + NADH + H(+)</text>
        <dbReference type="Rhea" id="RHEA:32223"/>
        <dbReference type="ChEBI" id="CHEBI:15378"/>
        <dbReference type="ChEBI" id="CHEBI:43474"/>
        <dbReference type="ChEBI" id="CHEBI:57945"/>
        <dbReference type="ChEBI" id="CHEBI:64074"/>
        <dbReference type="ChEBI" id="CHEBI:456215"/>
        <dbReference type="ChEBI" id="CHEBI:456216"/>
        <dbReference type="EC" id="4.2.1.136"/>
    </reaction>
</comment>
<feature type="binding site" evidence="6">
    <location>
        <begin position="253"/>
        <end position="257"/>
    </location>
    <ligand>
        <name>AMP</name>
        <dbReference type="ChEBI" id="CHEBI:456215"/>
    </ligand>
</feature>
<evidence type="ECO:0000256" key="1">
    <source>
        <dbReference type="ARBA" id="ARBA00022741"/>
    </source>
</evidence>
<dbReference type="InterPro" id="IPR000631">
    <property type="entry name" value="CARKD"/>
</dbReference>
<dbReference type="AlphaFoldDB" id="A0A839QY09"/>
<keyword evidence="3 6" id="KW-0521">NADP</keyword>
<dbReference type="PROSITE" id="PS51383">
    <property type="entry name" value="YJEF_C_3"/>
    <property type="match status" value="1"/>
</dbReference>
<evidence type="ECO:0000256" key="5">
    <source>
        <dbReference type="ARBA" id="ARBA00023239"/>
    </source>
</evidence>
<comment type="subunit">
    <text evidence="6">Homotetramer.</text>
</comment>
<organism evidence="9 10">
    <name type="scientific">Helcobacillus massiliensis</name>
    <dbReference type="NCBI Taxonomy" id="521392"/>
    <lineage>
        <taxon>Bacteria</taxon>
        <taxon>Bacillati</taxon>
        <taxon>Actinomycetota</taxon>
        <taxon>Actinomycetes</taxon>
        <taxon>Micrococcales</taxon>
        <taxon>Dermabacteraceae</taxon>
        <taxon>Helcobacillus</taxon>
    </lineage>
</organism>
<dbReference type="GO" id="GO:0046496">
    <property type="term" value="P:nicotinamide nucleotide metabolic process"/>
    <property type="evidence" value="ECO:0007669"/>
    <property type="project" value="UniProtKB-UniRule"/>
</dbReference>
<dbReference type="GO" id="GO:0052855">
    <property type="term" value="F:ADP-dependent NAD(P)H-hydrate dehydratase activity"/>
    <property type="evidence" value="ECO:0007669"/>
    <property type="project" value="UniProtKB-UniRule"/>
</dbReference>
<dbReference type="RefSeq" id="WP_183377044.1">
    <property type="nucleotide sequence ID" value="NZ_JACHWP010000010.1"/>
</dbReference>
<sequence>MPHATAPAPAPEHLPRFLPAPTARDHKYTRGVLTVATGSAQFPGAALIGTEAAARVGIGMVRYVGAESVGRLVLARTPEVVLGEGRSQAVVAGSGWAVPADGAGEPEGPAAPDGFETVLEASGRIPRPGEASKPRPLPLVLDAGAIPAIVGDDRVGDWATVLTPHAGEAADLLSALLDAGTITTEQLTGAGLSPVCAGAGPGDTAPGDSRPDRTAADGSDTAPITVPRAAVESEPQAAAALLAEATGSTVVLKGHTTHIATPEHDGPMDSAFTVTAPTTRLATAGSGDVLAAIIGALLALNSDEIQEARAYFAPAAQEIIAMIAAAGVELHGLAALRASQALAGGAAPNGAAPNERADGDAPAELPSAGAPILAADITRFVPQVVAENTRA</sequence>
<dbReference type="Pfam" id="PF01256">
    <property type="entry name" value="Carb_kinase"/>
    <property type="match status" value="2"/>
</dbReference>
<comment type="cofactor">
    <cofactor evidence="6">
        <name>Mg(2+)</name>
        <dbReference type="ChEBI" id="CHEBI:18420"/>
    </cofactor>
</comment>